<gene>
    <name evidence="15" type="ORF">GCM10011444_22160</name>
</gene>
<reference evidence="16" key="1">
    <citation type="journal article" date="2019" name="Int. J. Syst. Evol. Microbiol.">
        <title>The Global Catalogue of Microorganisms (GCM) 10K type strain sequencing project: providing services to taxonomists for standard genome sequencing and annotation.</title>
        <authorList>
            <consortium name="The Broad Institute Genomics Platform"/>
            <consortium name="The Broad Institute Genome Sequencing Center for Infectious Disease"/>
            <person name="Wu L."/>
            <person name="Ma J."/>
        </authorList>
    </citation>
    <scope>NUCLEOTIDE SEQUENCE [LARGE SCALE GENOMIC DNA]</scope>
    <source>
        <strain evidence="16">CCM 8681</strain>
    </source>
</reference>
<dbReference type="SUPFAM" id="SSF56935">
    <property type="entry name" value="Porins"/>
    <property type="match status" value="1"/>
</dbReference>
<keyword evidence="6 11" id="KW-0798">TonB box</keyword>
<evidence type="ECO:0000256" key="5">
    <source>
        <dbReference type="ARBA" id="ARBA00022729"/>
    </source>
</evidence>
<evidence type="ECO:0000256" key="2">
    <source>
        <dbReference type="ARBA" id="ARBA00022448"/>
    </source>
</evidence>
<dbReference type="Gene3D" id="2.40.170.20">
    <property type="entry name" value="TonB-dependent receptor, beta-barrel domain"/>
    <property type="match status" value="1"/>
</dbReference>
<feature type="domain" description="TonB-dependent receptor-like beta-barrel" evidence="13">
    <location>
        <begin position="177"/>
        <end position="597"/>
    </location>
</feature>
<keyword evidence="2 10" id="KW-0813">Transport</keyword>
<feature type="chain" id="PRO_5045087201" evidence="12">
    <location>
        <begin position="21"/>
        <end position="623"/>
    </location>
</feature>
<organism evidence="15 16">
    <name type="scientific">Winogradskyella haliclonae</name>
    <dbReference type="NCBI Taxonomy" id="2048558"/>
    <lineage>
        <taxon>Bacteria</taxon>
        <taxon>Pseudomonadati</taxon>
        <taxon>Bacteroidota</taxon>
        <taxon>Flavobacteriia</taxon>
        <taxon>Flavobacteriales</taxon>
        <taxon>Flavobacteriaceae</taxon>
        <taxon>Winogradskyella</taxon>
    </lineage>
</organism>
<evidence type="ECO:0000256" key="3">
    <source>
        <dbReference type="ARBA" id="ARBA00022452"/>
    </source>
</evidence>
<proteinExistence type="inferred from homology"/>
<keyword evidence="4 10" id="KW-0812">Transmembrane</keyword>
<comment type="subcellular location">
    <subcellularLocation>
        <location evidence="1 10">Cell outer membrane</location>
        <topology evidence="1 10">Multi-pass membrane protein</topology>
    </subcellularLocation>
</comment>
<evidence type="ECO:0000256" key="12">
    <source>
        <dbReference type="SAM" id="SignalP"/>
    </source>
</evidence>
<evidence type="ECO:0000313" key="15">
    <source>
        <dbReference type="EMBL" id="GGI57907.1"/>
    </source>
</evidence>
<dbReference type="PANTHER" id="PTHR30069:SF29">
    <property type="entry name" value="HEMOGLOBIN AND HEMOGLOBIN-HAPTOGLOBIN-BINDING PROTEIN 1-RELATED"/>
    <property type="match status" value="1"/>
</dbReference>
<dbReference type="InterPro" id="IPR000531">
    <property type="entry name" value="Beta-barrel_TonB"/>
</dbReference>
<evidence type="ECO:0000256" key="10">
    <source>
        <dbReference type="PROSITE-ProRule" id="PRU01360"/>
    </source>
</evidence>
<feature type="signal peptide" evidence="12">
    <location>
        <begin position="1"/>
        <end position="20"/>
    </location>
</feature>
<evidence type="ECO:0000256" key="8">
    <source>
        <dbReference type="ARBA" id="ARBA00023170"/>
    </source>
</evidence>
<keyword evidence="7 10" id="KW-0472">Membrane</keyword>
<dbReference type="InterPro" id="IPR036942">
    <property type="entry name" value="Beta-barrel_TonB_sf"/>
</dbReference>
<dbReference type="InterPro" id="IPR039426">
    <property type="entry name" value="TonB-dep_rcpt-like"/>
</dbReference>
<comment type="caution">
    <text evidence="15">The sequence shown here is derived from an EMBL/GenBank/DDBJ whole genome shotgun (WGS) entry which is preliminary data.</text>
</comment>
<evidence type="ECO:0000256" key="6">
    <source>
        <dbReference type="ARBA" id="ARBA00023077"/>
    </source>
</evidence>
<sequence length="623" mass="69269">MKKLKCFGMLFIGMLNVGFAQTQDSTKVEKLDEVVITDTRFAIKRENSGKTVVKITRKEIENNQGRTLAQLINSKSGFEINGTRSVAGQNLGYFVRGGNNRQVLVLIDGIQVNDPSLPNNEFDLRLIDLSTIETIEIVKGAASTLYGNSAATAVINITTRKSSKKPVSLNVTSVMGTNQTQDEDDYRVESFTNNVSVNGTLNDFTYLASFGNQFAEGLSAAESANPEADPFSRYNVNLKLGYEFSDNLSITAYGSIDRFKTDIDGFPPPNFTFADTDDRFESKQKRVGIAPKFAYKNGSFEVNAAYTDIERETISAFGSINEADSWVIDAFNKYTFNDNIYTIVGLNYGDYKSLFAEEESFTSTDPYANVVYVTDIGLTINAGGRLNNHSEYGSQFVYNINPSYKVMVNEGYAKIFGSYATSFIAPNLSQLFGFFGPNPDLEPEENLTIEGGVEYNTNDGLRVNAVYFNRNEENTIIFGSNGYENATNDATIQGFEVEAEVGIVKDLSISANYTFTELKDGTRIRLPKHRANASLGYDFSPRTFVSLDAQYVGERQDTDFSTFTNVDLEAYTLINLYFSHKLLENNKLKVFVTVNNLFNEDYSEIIGFSTLGRNVSLGFNLKL</sequence>
<evidence type="ECO:0000256" key="11">
    <source>
        <dbReference type="RuleBase" id="RU003357"/>
    </source>
</evidence>
<dbReference type="RefSeq" id="WP_188374826.1">
    <property type="nucleotide sequence ID" value="NZ_BMDQ01000003.1"/>
</dbReference>
<evidence type="ECO:0000256" key="7">
    <source>
        <dbReference type="ARBA" id="ARBA00023136"/>
    </source>
</evidence>
<dbReference type="Gene3D" id="2.170.130.10">
    <property type="entry name" value="TonB-dependent receptor, plug domain"/>
    <property type="match status" value="1"/>
</dbReference>
<evidence type="ECO:0000313" key="16">
    <source>
        <dbReference type="Proteomes" id="UP000624701"/>
    </source>
</evidence>
<dbReference type="Pfam" id="PF00593">
    <property type="entry name" value="TonB_dep_Rec_b-barrel"/>
    <property type="match status" value="1"/>
</dbReference>
<evidence type="ECO:0000256" key="1">
    <source>
        <dbReference type="ARBA" id="ARBA00004571"/>
    </source>
</evidence>
<evidence type="ECO:0000256" key="4">
    <source>
        <dbReference type="ARBA" id="ARBA00022692"/>
    </source>
</evidence>
<dbReference type="EMBL" id="BMDQ01000003">
    <property type="protein sequence ID" value="GGI57907.1"/>
    <property type="molecule type" value="Genomic_DNA"/>
</dbReference>
<evidence type="ECO:0000259" key="13">
    <source>
        <dbReference type="Pfam" id="PF00593"/>
    </source>
</evidence>
<dbReference type="Proteomes" id="UP000624701">
    <property type="component" value="Unassembled WGS sequence"/>
</dbReference>
<evidence type="ECO:0000259" key="14">
    <source>
        <dbReference type="Pfam" id="PF07715"/>
    </source>
</evidence>
<keyword evidence="3 10" id="KW-1134">Transmembrane beta strand</keyword>
<feature type="domain" description="TonB-dependent receptor plug" evidence="14">
    <location>
        <begin position="47"/>
        <end position="153"/>
    </location>
</feature>
<evidence type="ECO:0000256" key="9">
    <source>
        <dbReference type="ARBA" id="ARBA00023237"/>
    </source>
</evidence>
<keyword evidence="9 10" id="KW-0998">Cell outer membrane</keyword>
<dbReference type="Pfam" id="PF07715">
    <property type="entry name" value="Plug"/>
    <property type="match status" value="1"/>
</dbReference>
<name>A0ABQ2C1G2_9FLAO</name>
<accession>A0ABQ2C1G2</accession>
<dbReference type="PROSITE" id="PS52016">
    <property type="entry name" value="TONB_DEPENDENT_REC_3"/>
    <property type="match status" value="1"/>
</dbReference>
<comment type="similarity">
    <text evidence="10 11">Belongs to the TonB-dependent receptor family.</text>
</comment>
<keyword evidence="16" id="KW-1185">Reference proteome</keyword>
<dbReference type="InterPro" id="IPR012910">
    <property type="entry name" value="Plug_dom"/>
</dbReference>
<keyword evidence="5 12" id="KW-0732">Signal</keyword>
<dbReference type="InterPro" id="IPR037066">
    <property type="entry name" value="Plug_dom_sf"/>
</dbReference>
<dbReference type="PANTHER" id="PTHR30069">
    <property type="entry name" value="TONB-DEPENDENT OUTER MEMBRANE RECEPTOR"/>
    <property type="match status" value="1"/>
</dbReference>
<dbReference type="CDD" id="cd01347">
    <property type="entry name" value="ligand_gated_channel"/>
    <property type="match status" value="1"/>
</dbReference>
<keyword evidence="8 15" id="KW-0675">Receptor</keyword>
<protein>
    <submittedName>
        <fullName evidence="15">TonB-dependent receptor</fullName>
    </submittedName>
</protein>